<evidence type="ECO:0000313" key="2">
    <source>
        <dbReference type="Proteomes" id="UP000242254"/>
    </source>
</evidence>
<dbReference type="GeneID" id="35439550"/>
<keyword evidence="2" id="KW-1185">Reference proteome</keyword>
<proteinExistence type="predicted"/>
<dbReference type="STRING" id="1340429.A0A2G4SXA0"/>
<dbReference type="RefSeq" id="XP_023467095.1">
    <property type="nucleotide sequence ID" value="XM_023608560.1"/>
</dbReference>
<evidence type="ECO:0000313" key="1">
    <source>
        <dbReference type="EMBL" id="PHZ13387.1"/>
    </source>
</evidence>
<sequence>MASQICMYCFSKLDHPIHRKVIKGKEIKTKVKESFLCRNPDCVLVSNKKAAKPRDNLSALAIGLPGLCSLLFQETFPELSAKISHYNTDFINKTASGHDAKMTDPVFEALSNVPNHLSSFSASLKDGSVIQSTMASRLDTDKATKSAYHLVNNGIMLAKTTPTMQQDKLKRITVTFPSKYHTFTISNDTIYGIERIHTPASQ</sequence>
<dbReference type="AlphaFoldDB" id="A0A2G4SXA0"/>
<accession>A0A2G4SXA0</accession>
<name>A0A2G4SXA0_RHIZD</name>
<protein>
    <submittedName>
        <fullName evidence="1">Uncharacterized protein</fullName>
    </submittedName>
</protein>
<dbReference type="Proteomes" id="UP000242254">
    <property type="component" value="Unassembled WGS sequence"/>
</dbReference>
<reference evidence="1 2" key="1">
    <citation type="journal article" date="2016" name="Proc. Natl. Acad. Sci. U.S.A.">
        <title>Lipid metabolic changes in an early divergent fungus govern the establishment of a mutualistic symbiosis with endobacteria.</title>
        <authorList>
            <person name="Lastovetsky O.A."/>
            <person name="Gaspar M.L."/>
            <person name="Mondo S.J."/>
            <person name="LaButti K.M."/>
            <person name="Sandor L."/>
            <person name="Grigoriev I.V."/>
            <person name="Henry S.A."/>
            <person name="Pawlowska T.E."/>
        </authorList>
    </citation>
    <scope>NUCLEOTIDE SEQUENCE [LARGE SCALE GENOMIC DNA]</scope>
    <source>
        <strain evidence="1 2">ATCC 52813</strain>
    </source>
</reference>
<organism evidence="1 2">
    <name type="scientific">Rhizopus microsporus ATCC 52813</name>
    <dbReference type="NCBI Taxonomy" id="1340429"/>
    <lineage>
        <taxon>Eukaryota</taxon>
        <taxon>Fungi</taxon>
        <taxon>Fungi incertae sedis</taxon>
        <taxon>Mucoromycota</taxon>
        <taxon>Mucoromycotina</taxon>
        <taxon>Mucoromycetes</taxon>
        <taxon>Mucorales</taxon>
        <taxon>Mucorineae</taxon>
        <taxon>Rhizopodaceae</taxon>
        <taxon>Rhizopus</taxon>
    </lineage>
</organism>
<gene>
    <name evidence="1" type="ORF">RHIMIDRAFT_236458</name>
</gene>
<dbReference type="EMBL" id="KZ303847">
    <property type="protein sequence ID" value="PHZ13387.1"/>
    <property type="molecule type" value="Genomic_DNA"/>
</dbReference>